<dbReference type="GO" id="GO:0006420">
    <property type="term" value="P:arginyl-tRNA aminoacylation"/>
    <property type="evidence" value="ECO:0007669"/>
    <property type="project" value="InterPro"/>
</dbReference>
<dbReference type="InterPro" id="IPR008909">
    <property type="entry name" value="DALR_anticod-bd"/>
</dbReference>
<name>A0A087TUK5_STEMI</name>
<evidence type="ECO:0000256" key="7">
    <source>
        <dbReference type="ARBA" id="ARBA00023146"/>
    </source>
</evidence>
<keyword evidence="4 11" id="KW-0547">Nucleotide-binding</keyword>
<dbReference type="Pfam" id="PF05746">
    <property type="entry name" value="DALR_1"/>
    <property type="match status" value="1"/>
</dbReference>
<evidence type="ECO:0000256" key="10">
    <source>
        <dbReference type="ARBA" id="ARBA00049595"/>
    </source>
</evidence>
<reference evidence="14 15" key="1">
    <citation type="submission" date="2013-11" db="EMBL/GenBank/DDBJ databases">
        <title>Genome sequencing of Stegodyphus mimosarum.</title>
        <authorList>
            <person name="Bechsgaard J."/>
        </authorList>
    </citation>
    <scope>NUCLEOTIDE SEQUENCE [LARGE SCALE GENOMIC DNA]</scope>
</reference>
<accession>A0A087TUK5</accession>
<dbReference type="GO" id="GO:0004814">
    <property type="term" value="F:arginine-tRNA ligase activity"/>
    <property type="evidence" value="ECO:0007669"/>
    <property type="project" value="UniProtKB-EC"/>
</dbReference>
<dbReference type="EC" id="6.1.1.19" evidence="2"/>
<evidence type="ECO:0000313" key="14">
    <source>
        <dbReference type="EMBL" id="KFM68794.1"/>
    </source>
</evidence>
<dbReference type="InterPro" id="IPR035684">
    <property type="entry name" value="ArgRS_core"/>
</dbReference>
<sequence length="317" mass="37155">MKYYDSVYKRIGLTFDDTHFDSQFSQEIKEIYDNLLKKDLVFLEEDGGIKVQSLETASTYSLPSNIDSPLYHLSRTIFAAIHRKEKYNFDVLYYVTSTSKKNFFSVVFSLLQKLGFEWVENLHHIKLNNRQFESKRQKKLEVEDALNKAKLFIMKKLEKDLYLEANENLEEMAELLGVSSLCINDMKHRKNTDFDFDWKDVLTFGRQSGASFLFCHAGLKGLREDSKYGFSPNMDTSPLMEPEGRYLVQHLSRFDEMVYKSYLYLEPCFIFQYLSTLWHLTDKAANVLKLDVKEDRIIVIKARLLLLSATLKILQQG</sequence>
<dbReference type="PANTHER" id="PTHR11956:SF11">
    <property type="entry name" value="ARGININE--TRNA LIGASE, MITOCHONDRIAL-RELATED"/>
    <property type="match status" value="1"/>
</dbReference>
<gene>
    <name evidence="14" type="ORF">X975_05734</name>
</gene>
<keyword evidence="3 11" id="KW-0436">Ligase</keyword>
<dbReference type="SUPFAM" id="SSF47323">
    <property type="entry name" value="Anticodon-binding domain of a subclass of class I aminoacyl-tRNA synthetases"/>
    <property type="match status" value="1"/>
</dbReference>
<dbReference type="Pfam" id="PF00750">
    <property type="entry name" value="tRNA-synt_1d"/>
    <property type="match status" value="1"/>
</dbReference>
<dbReference type="Gene3D" id="3.40.50.620">
    <property type="entry name" value="HUPs"/>
    <property type="match status" value="1"/>
</dbReference>
<evidence type="ECO:0000259" key="13">
    <source>
        <dbReference type="Pfam" id="PF05746"/>
    </source>
</evidence>
<feature type="domain" description="Arginyl-tRNA synthetase catalytic core" evidence="12">
    <location>
        <begin position="4"/>
        <end position="198"/>
    </location>
</feature>
<evidence type="ECO:0000256" key="1">
    <source>
        <dbReference type="ARBA" id="ARBA00005594"/>
    </source>
</evidence>
<evidence type="ECO:0000256" key="11">
    <source>
        <dbReference type="RuleBase" id="RU363038"/>
    </source>
</evidence>
<evidence type="ECO:0000256" key="2">
    <source>
        <dbReference type="ARBA" id="ARBA00012837"/>
    </source>
</evidence>
<protein>
    <recommendedName>
        <fullName evidence="8">Probable arginine--tRNA ligase, mitochondrial</fullName>
        <ecNumber evidence="2">6.1.1.19</ecNumber>
    </recommendedName>
</protein>
<comment type="similarity">
    <text evidence="1 11">Belongs to the class-I aminoacyl-tRNA synthetase family.</text>
</comment>
<keyword evidence="15" id="KW-1185">Reference proteome</keyword>
<dbReference type="STRING" id="407821.A0A087TUK5"/>
<dbReference type="AlphaFoldDB" id="A0A087TUK5"/>
<dbReference type="Proteomes" id="UP000054359">
    <property type="component" value="Unassembled WGS sequence"/>
</dbReference>
<dbReference type="EMBL" id="KK116803">
    <property type="protein sequence ID" value="KFM68794.1"/>
    <property type="molecule type" value="Genomic_DNA"/>
</dbReference>
<dbReference type="GO" id="GO:0005524">
    <property type="term" value="F:ATP binding"/>
    <property type="evidence" value="ECO:0007669"/>
    <property type="project" value="UniProtKB-KW"/>
</dbReference>
<dbReference type="InterPro" id="IPR014729">
    <property type="entry name" value="Rossmann-like_a/b/a_fold"/>
</dbReference>
<feature type="domain" description="DALR anticodon binding" evidence="13">
    <location>
        <begin position="227"/>
        <end position="317"/>
    </location>
</feature>
<evidence type="ECO:0000259" key="12">
    <source>
        <dbReference type="Pfam" id="PF00750"/>
    </source>
</evidence>
<keyword evidence="5 11" id="KW-0067">ATP-binding</keyword>
<comment type="catalytic activity">
    <reaction evidence="9">
        <text>tRNA(Arg) + L-arginine + ATP = L-arginyl-tRNA(Arg) + AMP + diphosphate</text>
        <dbReference type="Rhea" id="RHEA:20301"/>
        <dbReference type="Rhea" id="RHEA-COMP:9658"/>
        <dbReference type="Rhea" id="RHEA-COMP:9673"/>
        <dbReference type="ChEBI" id="CHEBI:30616"/>
        <dbReference type="ChEBI" id="CHEBI:32682"/>
        <dbReference type="ChEBI" id="CHEBI:33019"/>
        <dbReference type="ChEBI" id="CHEBI:78442"/>
        <dbReference type="ChEBI" id="CHEBI:78513"/>
        <dbReference type="ChEBI" id="CHEBI:456215"/>
        <dbReference type="EC" id="6.1.1.19"/>
    </reaction>
</comment>
<dbReference type="GO" id="GO:0005739">
    <property type="term" value="C:mitochondrion"/>
    <property type="evidence" value="ECO:0007669"/>
    <property type="project" value="TreeGrafter"/>
</dbReference>
<evidence type="ECO:0000256" key="3">
    <source>
        <dbReference type="ARBA" id="ARBA00022598"/>
    </source>
</evidence>
<dbReference type="GO" id="GO:0032543">
    <property type="term" value="P:mitochondrial translation"/>
    <property type="evidence" value="ECO:0007669"/>
    <property type="project" value="TreeGrafter"/>
</dbReference>
<evidence type="ECO:0000256" key="5">
    <source>
        <dbReference type="ARBA" id="ARBA00022840"/>
    </source>
</evidence>
<dbReference type="InterPro" id="IPR009080">
    <property type="entry name" value="tRNAsynth_Ia_anticodon-bd"/>
</dbReference>
<evidence type="ECO:0000256" key="4">
    <source>
        <dbReference type="ARBA" id="ARBA00022741"/>
    </source>
</evidence>
<keyword evidence="6 11" id="KW-0648">Protein biosynthesis</keyword>
<dbReference type="OMA" id="AYEACIL"/>
<evidence type="ECO:0000313" key="15">
    <source>
        <dbReference type="Proteomes" id="UP000054359"/>
    </source>
</evidence>
<proteinExistence type="inferred from homology"/>
<comment type="function">
    <text evidence="10">Catalyzes the attachment of arginine to tRNA(Arg) in a two-step reaction: arginine is first activated by ATP to form Arg-AMP and then transferred to the acceptor end of tRNA(Arg).</text>
</comment>
<feature type="non-terminal residue" evidence="14">
    <location>
        <position position="317"/>
    </location>
</feature>
<dbReference type="InterPro" id="IPR001278">
    <property type="entry name" value="Arg-tRNA-ligase"/>
</dbReference>
<evidence type="ECO:0000256" key="8">
    <source>
        <dbReference type="ARBA" id="ARBA00039495"/>
    </source>
</evidence>
<dbReference type="SUPFAM" id="SSF52374">
    <property type="entry name" value="Nucleotidylyl transferase"/>
    <property type="match status" value="1"/>
</dbReference>
<evidence type="ECO:0000256" key="9">
    <source>
        <dbReference type="ARBA" id="ARBA00049339"/>
    </source>
</evidence>
<organism evidence="14 15">
    <name type="scientific">Stegodyphus mimosarum</name>
    <name type="common">African social velvet spider</name>
    <dbReference type="NCBI Taxonomy" id="407821"/>
    <lineage>
        <taxon>Eukaryota</taxon>
        <taxon>Metazoa</taxon>
        <taxon>Ecdysozoa</taxon>
        <taxon>Arthropoda</taxon>
        <taxon>Chelicerata</taxon>
        <taxon>Arachnida</taxon>
        <taxon>Araneae</taxon>
        <taxon>Araneomorphae</taxon>
        <taxon>Entelegynae</taxon>
        <taxon>Eresoidea</taxon>
        <taxon>Eresidae</taxon>
        <taxon>Stegodyphus</taxon>
    </lineage>
</organism>
<evidence type="ECO:0000256" key="6">
    <source>
        <dbReference type="ARBA" id="ARBA00022917"/>
    </source>
</evidence>
<dbReference type="PANTHER" id="PTHR11956">
    <property type="entry name" value="ARGINYL-TRNA SYNTHETASE"/>
    <property type="match status" value="1"/>
</dbReference>
<dbReference type="Gene3D" id="1.10.730.10">
    <property type="entry name" value="Isoleucyl-tRNA Synthetase, Domain 1"/>
    <property type="match status" value="1"/>
</dbReference>
<dbReference type="OrthoDB" id="68056at2759"/>
<keyword evidence="7 11" id="KW-0030">Aminoacyl-tRNA synthetase</keyword>